<feature type="transmembrane region" description="Helical" evidence="6">
    <location>
        <begin position="183"/>
        <end position="203"/>
    </location>
</feature>
<dbReference type="NCBIfam" id="NF008102">
    <property type="entry name" value="PRK10847.1"/>
    <property type="match status" value="1"/>
</dbReference>
<dbReference type="InterPro" id="IPR058127">
    <property type="entry name" value="DedA"/>
</dbReference>
<feature type="transmembrane region" description="Helical" evidence="6">
    <location>
        <begin position="52"/>
        <end position="80"/>
    </location>
</feature>
<reference evidence="8 9" key="1">
    <citation type="journal article" date="2009" name="Science">
        <title>Green evolution and dynamic adaptations revealed by genomes of the marine picoeukaryotes Micromonas.</title>
        <authorList>
            <person name="Worden A.Z."/>
            <person name="Lee J.H."/>
            <person name="Mock T."/>
            <person name="Rouze P."/>
            <person name="Simmons M.P."/>
            <person name="Aerts A.L."/>
            <person name="Allen A.E."/>
            <person name="Cuvelier M.L."/>
            <person name="Derelle E."/>
            <person name="Everett M.V."/>
            <person name="Foulon E."/>
            <person name="Grimwood J."/>
            <person name="Gundlach H."/>
            <person name="Henrissat B."/>
            <person name="Napoli C."/>
            <person name="McDonald S.M."/>
            <person name="Parker M.S."/>
            <person name="Rombauts S."/>
            <person name="Salamov A."/>
            <person name="Von Dassow P."/>
            <person name="Badger J.H."/>
            <person name="Coutinho P.M."/>
            <person name="Demir E."/>
            <person name="Dubchak I."/>
            <person name="Gentemann C."/>
            <person name="Eikrem W."/>
            <person name="Gready J.E."/>
            <person name="John U."/>
            <person name="Lanier W."/>
            <person name="Lindquist E.A."/>
            <person name="Lucas S."/>
            <person name="Mayer K.F."/>
            <person name="Moreau H."/>
            <person name="Not F."/>
            <person name="Otillar R."/>
            <person name="Panaud O."/>
            <person name="Pangilinan J."/>
            <person name="Paulsen I."/>
            <person name="Piegu B."/>
            <person name="Poliakov A."/>
            <person name="Robbens S."/>
            <person name="Schmutz J."/>
            <person name="Toulza E."/>
            <person name="Wyss T."/>
            <person name="Zelensky A."/>
            <person name="Zhou K."/>
            <person name="Armbrust E.V."/>
            <person name="Bhattacharya D."/>
            <person name="Goodenough U.W."/>
            <person name="Van de Peer Y."/>
            <person name="Grigoriev I.V."/>
        </authorList>
    </citation>
    <scope>NUCLEOTIDE SEQUENCE [LARGE SCALE GENOMIC DNA]</scope>
    <source>
        <strain evidence="8 9">CCMP1545</strain>
    </source>
</reference>
<keyword evidence="2" id="KW-1003">Cell membrane</keyword>
<evidence type="ECO:0000256" key="6">
    <source>
        <dbReference type="SAM" id="Phobius"/>
    </source>
</evidence>
<dbReference type="InterPro" id="IPR032818">
    <property type="entry name" value="DedA-like"/>
</dbReference>
<keyword evidence="3 6" id="KW-0812">Transmembrane</keyword>
<comment type="subcellular location">
    <subcellularLocation>
        <location evidence="1">Cell membrane</location>
        <topology evidence="1">Multi-pass membrane protein</topology>
    </subcellularLocation>
</comment>
<dbReference type="KEGG" id="mpp:MICPUCDRAFT_28304"/>
<evidence type="ECO:0000313" key="8">
    <source>
        <dbReference type="EMBL" id="EEH54601.1"/>
    </source>
</evidence>
<evidence type="ECO:0000259" key="7">
    <source>
        <dbReference type="Pfam" id="PF09335"/>
    </source>
</evidence>
<evidence type="ECO:0000256" key="5">
    <source>
        <dbReference type="ARBA" id="ARBA00023136"/>
    </source>
</evidence>
<dbReference type="GeneID" id="9686654"/>
<dbReference type="GO" id="GO:0005886">
    <property type="term" value="C:plasma membrane"/>
    <property type="evidence" value="ECO:0007669"/>
    <property type="project" value="UniProtKB-SubCell"/>
</dbReference>
<accession>C1MZG6</accession>
<dbReference type="eggNOG" id="ENOG502RZX4">
    <property type="taxonomic scope" value="Eukaryota"/>
</dbReference>
<gene>
    <name evidence="8" type="ORF">MICPUCDRAFT_28304</name>
</gene>
<feature type="transmembrane region" description="Helical" evidence="6">
    <location>
        <begin position="151"/>
        <end position="171"/>
    </location>
</feature>
<dbReference type="PANTHER" id="PTHR30353:SF0">
    <property type="entry name" value="TRANSMEMBRANE PROTEIN"/>
    <property type="match status" value="1"/>
</dbReference>
<proteinExistence type="predicted"/>
<name>C1MZG6_MICPC</name>
<dbReference type="OrthoDB" id="10267664at2759"/>
<evidence type="ECO:0000256" key="1">
    <source>
        <dbReference type="ARBA" id="ARBA00004651"/>
    </source>
</evidence>
<keyword evidence="5 6" id="KW-0472">Membrane</keyword>
<feature type="transmembrane region" description="Helical" evidence="6">
    <location>
        <begin position="20"/>
        <end position="43"/>
    </location>
</feature>
<dbReference type="OMA" id="MAANPKY"/>
<dbReference type="Proteomes" id="UP000001876">
    <property type="component" value="Unassembled WGS sequence"/>
</dbReference>
<organism evidence="9">
    <name type="scientific">Micromonas pusilla (strain CCMP1545)</name>
    <name type="common">Picoplanktonic green alga</name>
    <dbReference type="NCBI Taxonomy" id="564608"/>
    <lineage>
        <taxon>Eukaryota</taxon>
        <taxon>Viridiplantae</taxon>
        <taxon>Chlorophyta</taxon>
        <taxon>Mamiellophyceae</taxon>
        <taxon>Mamiellales</taxon>
        <taxon>Mamiellaceae</taxon>
        <taxon>Micromonas</taxon>
    </lineage>
</organism>
<feature type="domain" description="VTT" evidence="7">
    <location>
        <begin position="47"/>
        <end position="171"/>
    </location>
</feature>
<sequence>MWKKAIGWVLHLDKHLAGMFASYGTIAYAILFAIVFCETGLVVTPFLPGDSLLFATGALGASGALNFPLTMAMLFSAAVLGDAVNYGVGNWAGANFMVKYPKVFKKEYVEKTKKFYEKYGGKTVVMARFFPIVRTFAPFVAGVANMTYATFFTYNVMGAAVWICSFMSMGYFFGQIPAVQENFALTVIGIIVLSLVPVIVEIINAKKEESESESEGGEAAAAQ</sequence>
<keyword evidence="4 6" id="KW-1133">Transmembrane helix</keyword>
<dbReference type="Pfam" id="PF09335">
    <property type="entry name" value="VTT_dom"/>
    <property type="match status" value="1"/>
</dbReference>
<dbReference type="EMBL" id="GG663743">
    <property type="protein sequence ID" value="EEH54601.1"/>
    <property type="molecule type" value="Genomic_DNA"/>
</dbReference>
<evidence type="ECO:0000256" key="2">
    <source>
        <dbReference type="ARBA" id="ARBA00022475"/>
    </source>
</evidence>
<evidence type="ECO:0000256" key="4">
    <source>
        <dbReference type="ARBA" id="ARBA00022989"/>
    </source>
</evidence>
<dbReference type="RefSeq" id="XP_003060951.1">
    <property type="nucleotide sequence ID" value="XM_003060905.1"/>
</dbReference>
<dbReference type="STRING" id="564608.C1MZG6"/>
<dbReference type="InterPro" id="IPR032816">
    <property type="entry name" value="VTT_dom"/>
</dbReference>
<dbReference type="PANTHER" id="PTHR30353">
    <property type="entry name" value="INNER MEMBRANE PROTEIN DEDA-RELATED"/>
    <property type="match status" value="1"/>
</dbReference>
<evidence type="ECO:0000313" key="9">
    <source>
        <dbReference type="Proteomes" id="UP000001876"/>
    </source>
</evidence>
<protein>
    <submittedName>
        <fullName evidence="8">Predicted protein</fullName>
    </submittedName>
</protein>
<keyword evidence="9" id="KW-1185">Reference proteome</keyword>
<evidence type="ECO:0000256" key="3">
    <source>
        <dbReference type="ARBA" id="ARBA00022692"/>
    </source>
</evidence>
<dbReference type="AlphaFoldDB" id="C1MZG6"/>